<keyword evidence="3" id="KW-1185">Reference proteome</keyword>
<keyword evidence="1" id="KW-0732">Signal</keyword>
<organism evidence="2 3">
    <name type="scientific">Planoprotostelium fungivorum</name>
    <dbReference type="NCBI Taxonomy" id="1890364"/>
    <lineage>
        <taxon>Eukaryota</taxon>
        <taxon>Amoebozoa</taxon>
        <taxon>Evosea</taxon>
        <taxon>Variosea</taxon>
        <taxon>Cavosteliida</taxon>
        <taxon>Cavosteliaceae</taxon>
        <taxon>Planoprotostelium</taxon>
    </lineage>
</organism>
<dbReference type="Proteomes" id="UP000241769">
    <property type="component" value="Unassembled WGS sequence"/>
</dbReference>
<proteinExistence type="predicted"/>
<dbReference type="SUPFAM" id="SSF52266">
    <property type="entry name" value="SGNH hydrolase"/>
    <property type="match status" value="1"/>
</dbReference>
<dbReference type="InterPro" id="IPR036514">
    <property type="entry name" value="SGNH_hydro_sf"/>
</dbReference>
<dbReference type="EMBL" id="MDYQ01000022">
    <property type="protein sequence ID" value="PRP87184.1"/>
    <property type="molecule type" value="Genomic_DNA"/>
</dbReference>
<evidence type="ECO:0000256" key="1">
    <source>
        <dbReference type="SAM" id="SignalP"/>
    </source>
</evidence>
<accession>A0A2P6NTA3</accession>
<feature type="chain" id="PRO_5015103870" evidence="1">
    <location>
        <begin position="19"/>
        <end position="369"/>
    </location>
</feature>
<reference evidence="2 3" key="1">
    <citation type="journal article" date="2018" name="Genome Biol. Evol.">
        <title>Multiple Roots of Fruiting Body Formation in Amoebozoa.</title>
        <authorList>
            <person name="Hillmann F."/>
            <person name="Forbes G."/>
            <person name="Novohradska S."/>
            <person name="Ferling I."/>
            <person name="Riege K."/>
            <person name="Groth M."/>
            <person name="Westermann M."/>
            <person name="Marz M."/>
            <person name="Spaller T."/>
            <person name="Winckler T."/>
            <person name="Schaap P."/>
            <person name="Glockner G."/>
        </authorList>
    </citation>
    <scope>NUCLEOTIDE SEQUENCE [LARGE SCALE GENOMIC DNA]</scope>
    <source>
        <strain evidence="2 3">Jena</strain>
    </source>
</reference>
<name>A0A2P6NTA3_9EUKA</name>
<dbReference type="AlphaFoldDB" id="A0A2P6NTA3"/>
<dbReference type="InParanoid" id="A0A2P6NTA3"/>
<comment type="caution">
    <text evidence="2">The sequence shown here is derived from an EMBL/GenBank/DDBJ whole genome shotgun (WGS) entry which is preliminary data.</text>
</comment>
<sequence length="369" mass="40540">MRASLLLFVVCLSQLVTADFTAAADSRIYHTKWNWYINASIGSIEAANCGPYVKFTITNTTQVSVVLDLPQRNDYFANIAWSIDNGVWKEYHMGNDTNVLLVDSLKPQDIHTVFLYIKNSNGWVDRWVGPSTNIRILGFDAPTGTIFNQPSDMSSKTMAVYGDSIAQGANTVELPTPHDFTIETDDAFPSFGFAVASAIGAEVSLLAWGGQGMTGGGSGNVPPLWSEEGTSNTSSWNWHNSKVKREFDECPNVILNVQGTNDGLFASKPQVTEKVLGWLISMRQTCPKSKIFQVVPFGRYSEEFIVKGFQQYRKKSNDRHAHLIQLGATAAKGLDHVSPSFCSGDGVHPWGWRSSQLGAQLAVAIAKYL</sequence>
<protein>
    <submittedName>
        <fullName evidence="2">G-D-S-L family lipolytic protein</fullName>
    </submittedName>
</protein>
<feature type="signal peptide" evidence="1">
    <location>
        <begin position="1"/>
        <end position="18"/>
    </location>
</feature>
<evidence type="ECO:0000313" key="2">
    <source>
        <dbReference type="EMBL" id="PRP87184.1"/>
    </source>
</evidence>
<gene>
    <name evidence="2" type="ORF">PROFUN_01446</name>
</gene>
<dbReference type="Gene3D" id="3.40.50.1110">
    <property type="entry name" value="SGNH hydrolase"/>
    <property type="match status" value="1"/>
</dbReference>
<evidence type="ECO:0000313" key="3">
    <source>
        <dbReference type="Proteomes" id="UP000241769"/>
    </source>
</evidence>